<dbReference type="Gene3D" id="2.120.10.30">
    <property type="entry name" value="TolB, C-terminal domain"/>
    <property type="match status" value="1"/>
</dbReference>
<evidence type="ECO:0008006" key="3">
    <source>
        <dbReference type="Google" id="ProtNLM"/>
    </source>
</evidence>
<dbReference type="SUPFAM" id="SSF101898">
    <property type="entry name" value="NHL repeat"/>
    <property type="match status" value="1"/>
</dbReference>
<dbReference type="AlphaFoldDB" id="A0A5D3KGN7"/>
<proteinExistence type="predicted"/>
<accession>A0A5D3KGN7</accession>
<protein>
    <recommendedName>
        <fullName evidence="3">SMP-30/Gluconolactonase/LRE-like region domain-containing protein</fullName>
    </recommendedName>
</protein>
<comment type="caution">
    <text evidence="1">The sequence shown here is derived from an EMBL/GenBank/DDBJ whole genome shotgun (WGS) entry which is preliminary data.</text>
</comment>
<organism evidence="1 2">
    <name type="scientific">Bradyrhizobium rifense</name>
    <dbReference type="NCBI Taxonomy" id="515499"/>
    <lineage>
        <taxon>Bacteria</taxon>
        <taxon>Pseudomonadati</taxon>
        <taxon>Pseudomonadota</taxon>
        <taxon>Alphaproteobacteria</taxon>
        <taxon>Hyphomicrobiales</taxon>
        <taxon>Nitrobacteraceae</taxon>
        <taxon>Bradyrhizobium</taxon>
    </lineage>
</organism>
<name>A0A5D3KGN7_9BRAD</name>
<dbReference type="OrthoDB" id="9798693at2"/>
<dbReference type="Proteomes" id="UP000324758">
    <property type="component" value="Unassembled WGS sequence"/>
</dbReference>
<evidence type="ECO:0000313" key="2">
    <source>
        <dbReference type="Proteomes" id="UP000324758"/>
    </source>
</evidence>
<dbReference type="RefSeq" id="WP_148776585.1">
    <property type="nucleotide sequence ID" value="NZ_VSSS01000057.1"/>
</dbReference>
<dbReference type="EMBL" id="VSSS01000057">
    <property type="protein sequence ID" value="TYL89890.1"/>
    <property type="molecule type" value="Genomic_DNA"/>
</dbReference>
<reference evidence="1 2" key="1">
    <citation type="submission" date="2019-08" db="EMBL/GenBank/DDBJ databases">
        <title>Bradyrhizobium hipponensis sp. nov., a rhizobium isolated from a Lupinus angustifolius root nodule in Tunisia.</title>
        <authorList>
            <person name="Off K."/>
            <person name="Rejili M."/>
            <person name="Mars M."/>
            <person name="Brachmann A."/>
            <person name="Marin M."/>
        </authorList>
    </citation>
    <scope>NUCLEOTIDE SEQUENCE [LARGE SCALE GENOMIC DNA]</scope>
    <source>
        <strain evidence="1 2">CTAW71</strain>
    </source>
</reference>
<gene>
    <name evidence="1" type="ORF">FXB40_33650</name>
</gene>
<dbReference type="InterPro" id="IPR011042">
    <property type="entry name" value="6-blade_b-propeller_TolB-like"/>
</dbReference>
<evidence type="ECO:0000313" key="1">
    <source>
        <dbReference type="EMBL" id="TYL89890.1"/>
    </source>
</evidence>
<keyword evidence="2" id="KW-1185">Reference proteome</keyword>
<sequence length="275" mass="28491">MVLLVTSASGANGSGFGKLLAFGENGEARGSFSEDARIADPRGLGVNGSLLFVNSGLHRILALDDKGRVVRDTGALQGLNPGGGNFGPDGRYYVGLRAARTIMAFSPTLDRAGEAVLPSPVVPFPRGFAFGRDGTLFLASGIGPGGAGDNTILAFSPERTIKSSWRVKDPALSPLDLAIAPNGNVIVSSEHPFGAADAVTTVREYNRAAGELVRVLAPDHGTGFKKPRGLRFGPDGKLYCVAQDEVVAFDFATGKFLGAVVSLTGLNGQALIFFG</sequence>